<keyword evidence="2 7" id="KW-0560">Oxidoreductase</keyword>
<proteinExistence type="inferred from homology"/>
<dbReference type="AlphaFoldDB" id="A0A1I7NVK2"/>
<dbReference type="PANTHER" id="PTHR42804:SF1">
    <property type="entry name" value="ALDEHYDE DEHYDROGENASE-RELATED"/>
    <property type="match status" value="1"/>
</dbReference>
<dbReference type="InterPro" id="IPR016160">
    <property type="entry name" value="Ald_DH_CS_CYS"/>
</dbReference>
<reference evidence="10" key="1">
    <citation type="submission" date="2016-10" db="EMBL/GenBank/DDBJ databases">
        <authorList>
            <person name="Varghese N."/>
            <person name="Submissions S."/>
        </authorList>
    </citation>
    <scope>NUCLEOTIDE SEQUENCE [LARGE SCALE GENOMIC DNA]</scope>
    <source>
        <strain evidence="10">DSM 1565</strain>
    </source>
</reference>
<dbReference type="RefSeq" id="WP_092869305.1">
    <property type="nucleotide sequence ID" value="NZ_FPCH01000004.1"/>
</dbReference>
<comment type="similarity">
    <text evidence="1 7">Belongs to the aldehyde dehydrogenase family.</text>
</comment>
<evidence type="ECO:0000256" key="4">
    <source>
        <dbReference type="ARBA" id="ARBA00024226"/>
    </source>
</evidence>
<dbReference type="InterPro" id="IPR016161">
    <property type="entry name" value="Ald_DH/histidinol_DH"/>
</dbReference>
<evidence type="ECO:0000313" key="9">
    <source>
        <dbReference type="EMBL" id="SFV38672.1"/>
    </source>
</evidence>
<evidence type="ECO:0000256" key="5">
    <source>
        <dbReference type="ARBA" id="ARBA00049194"/>
    </source>
</evidence>
<keyword evidence="10" id="KW-1185">Reference proteome</keyword>
<dbReference type="PROSITE" id="PS00687">
    <property type="entry name" value="ALDEHYDE_DEHYDR_GLU"/>
    <property type="match status" value="1"/>
</dbReference>
<sequence length="476" mass="50527">MNNHLKFYIDGVWVDPVAPRTLDVINPATEDPFTKISLGSAADVDRAVAAARRSFSAFSQTSKGDRVALLRRIIKAYSDRLDDIARAISDEMGAPIGMARDSQAAAGLAQLVSTLTALESYEFEEQRGNTRIVFEGVGVAGLITPWNWPMNQIACKVGPAIAAGCTMVLKPSEIAPVSAILFSEVMHAAGVPGGVYNMINGDGLTVGQAMSTHLGIDMISFTGSTRAGVLVTKLAADTVKRVALELGGKSPNIILPDADLAFAVKKGVQSCFGNSGQSCNAPTRMLVPRELHAEALSVAKGTADSIEVGDPKSNGIDLGPVSSKIQFEKIQRLIESGIQEGATLVAGGPGRPQGLNRGYYVRPTVFGNVRPDMTIAREEIFGPVLSIMPYDSEEQAIEIANDTPYGLSANVQSADLERARRVARRIRAGNVKINYPSSDMSAPFGGFKQSGNGRECGEWGIHDFLEVKAVIGYGSA</sequence>
<dbReference type="InterPro" id="IPR015590">
    <property type="entry name" value="Aldehyde_DH_dom"/>
</dbReference>
<accession>A0A1I7NVK2</accession>
<dbReference type="STRING" id="51670.SAMN04488557_3788"/>
<evidence type="ECO:0000259" key="8">
    <source>
        <dbReference type="Pfam" id="PF00171"/>
    </source>
</evidence>
<evidence type="ECO:0000256" key="3">
    <source>
        <dbReference type="ARBA" id="ARBA00023097"/>
    </source>
</evidence>
<dbReference type="InterPro" id="IPR029510">
    <property type="entry name" value="Ald_DH_CS_GLU"/>
</dbReference>
<gene>
    <name evidence="9" type="ORF">SAMN04488557_3788</name>
</gene>
<evidence type="ECO:0000256" key="2">
    <source>
        <dbReference type="ARBA" id="ARBA00023002"/>
    </source>
</evidence>
<dbReference type="InterPro" id="IPR016162">
    <property type="entry name" value="Ald_DH_N"/>
</dbReference>
<dbReference type="CDD" id="cd07138">
    <property type="entry name" value="ALDH_CddD_SSP0762"/>
    <property type="match status" value="1"/>
</dbReference>
<dbReference type="Proteomes" id="UP000199423">
    <property type="component" value="Unassembled WGS sequence"/>
</dbReference>
<evidence type="ECO:0000256" key="1">
    <source>
        <dbReference type="ARBA" id="ARBA00009986"/>
    </source>
</evidence>
<organism evidence="9 10">
    <name type="scientific">Hyphomicrobium facile</name>
    <dbReference type="NCBI Taxonomy" id="51670"/>
    <lineage>
        <taxon>Bacteria</taxon>
        <taxon>Pseudomonadati</taxon>
        <taxon>Pseudomonadota</taxon>
        <taxon>Alphaproteobacteria</taxon>
        <taxon>Hyphomicrobiales</taxon>
        <taxon>Hyphomicrobiaceae</taxon>
        <taxon>Hyphomicrobium</taxon>
    </lineage>
</organism>
<dbReference type="InterPro" id="IPR016163">
    <property type="entry name" value="Ald_DH_C"/>
</dbReference>
<evidence type="ECO:0000256" key="6">
    <source>
        <dbReference type="PROSITE-ProRule" id="PRU10007"/>
    </source>
</evidence>
<dbReference type="SUPFAM" id="SSF53720">
    <property type="entry name" value="ALDH-like"/>
    <property type="match status" value="1"/>
</dbReference>
<dbReference type="GO" id="GO:0004029">
    <property type="term" value="F:aldehyde dehydrogenase (NAD+) activity"/>
    <property type="evidence" value="ECO:0007669"/>
    <property type="project" value="UniProtKB-EC"/>
</dbReference>
<feature type="active site" evidence="6">
    <location>
        <position position="245"/>
    </location>
</feature>
<dbReference type="FunFam" id="3.40.309.10:FF:000012">
    <property type="entry name" value="Betaine aldehyde dehydrogenase"/>
    <property type="match status" value="1"/>
</dbReference>
<evidence type="ECO:0000313" key="10">
    <source>
        <dbReference type="Proteomes" id="UP000199423"/>
    </source>
</evidence>
<dbReference type="EMBL" id="FPCH01000004">
    <property type="protein sequence ID" value="SFV38672.1"/>
    <property type="molecule type" value="Genomic_DNA"/>
</dbReference>
<dbReference type="Gene3D" id="3.40.605.10">
    <property type="entry name" value="Aldehyde Dehydrogenase, Chain A, domain 1"/>
    <property type="match status" value="1"/>
</dbReference>
<name>A0A1I7NVK2_9HYPH</name>
<dbReference type="PROSITE" id="PS00070">
    <property type="entry name" value="ALDEHYDE_DEHYDR_CYS"/>
    <property type="match status" value="1"/>
</dbReference>
<comment type="catalytic activity">
    <reaction evidence="5">
        <text>an aldehyde + NAD(+) + H2O = a carboxylate + NADH + 2 H(+)</text>
        <dbReference type="Rhea" id="RHEA:16185"/>
        <dbReference type="ChEBI" id="CHEBI:15377"/>
        <dbReference type="ChEBI" id="CHEBI:15378"/>
        <dbReference type="ChEBI" id="CHEBI:17478"/>
        <dbReference type="ChEBI" id="CHEBI:29067"/>
        <dbReference type="ChEBI" id="CHEBI:57540"/>
        <dbReference type="ChEBI" id="CHEBI:57945"/>
        <dbReference type="EC" id="1.2.1.3"/>
    </reaction>
</comment>
<dbReference type="FunFam" id="3.40.605.10:FF:000007">
    <property type="entry name" value="NAD/NADP-dependent betaine aldehyde dehydrogenase"/>
    <property type="match status" value="1"/>
</dbReference>
<evidence type="ECO:0000256" key="7">
    <source>
        <dbReference type="RuleBase" id="RU003345"/>
    </source>
</evidence>
<dbReference type="EC" id="1.2.1.3" evidence="4"/>
<keyword evidence="3" id="KW-0558">Oxidation</keyword>
<dbReference type="PANTHER" id="PTHR42804">
    <property type="entry name" value="ALDEHYDE DEHYDROGENASE"/>
    <property type="match status" value="1"/>
</dbReference>
<dbReference type="OrthoDB" id="9812625at2"/>
<dbReference type="Pfam" id="PF00171">
    <property type="entry name" value="Aldedh"/>
    <property type="match status" value="1"/>
</dbReference>
<protein>
    <recommendedName>
        <fullName evidence="4">aldehyde dehydrogenase (NAD(+))</fullName>
        <ecNumber evidence="4">1.2.1.3</ecNumber>
    </recommendedName>
</protein>
<dbReference type="Gene3D" id="3.40.309.10">
    <property type="entry name" value="Aldehyde Dehydrogenase, Chain A, domain 2"/>
    <property type="match status" value="1"/>
</dbReference>
<feature type="domain" description="Aldehyde dehydrogenase" evidence="8">
    <location>
        <begin position="13"/>
        <end position="470"/>
    </location>
</feature>